<feature type="transmembrane region" description="Helical" evidence="7">
    <location>
        <begin position="390"/>
        <end position="410"/>
    </location>
</feature>
<dbReference type="InterPro" id="IPR032880">
    <property type="entry name" value="CSC1/OSCA1-like_N"/>
</dbReference>
<evidence type="ECO:0000256" key="2">
    <source>
        <dbReference type="ARBA" id="ARBA00007779"/>
    </source>
</evidence>
<evidence type="ECO:0000256" key="5">
    <source>
        <dbReference type="ARBA" id="ARBA00022989"/>
    </source>
</evidence>
<dbReference type="PANTHER" id="PTHR13018">
    <property type="entry name" value="PROBABLE MEMBRANE PROTEIN DUF221-RELATED"/>
    <property type="match status" value="1"/>
</dbReference>
<name>A0A507R1D4_MONPU</name>
<evidence type="ECO:0008006" key="13">
    <source>
        <dbReference type="Google" id="ProtNLM"/>
    </source>
</evidence>
<keyword evidence="4 7" id="KW-0812">Transmembrane</keyword>
<proteinExistence type="inferred from homology"/>
<evidence type="ECO:0000256" key="3">
    <source>
        <dbReference type="ARBA" id="ARBA00022448"/>
    </source>
</evidence>
<evidence type="ECO:0000259" key="10">
    <source>
        <dbReference type="Pfam" id="PF14703"/>
    </source>
</evidence>
<comment type="caution">
    <text evidence="11">The sequence shown here is derived from an EMBL/GenBank/DDBJ whole genome shotgun (WGS) entry which is preliminary data.</text>
</comment>
<evidence type="ECO:0000259" key="8">
    <source>
        <dbReference type="Pfam" id="PF02714"/>
    </source>
</evidence>
<dbReference type="Pfam" id="PF13967">
    <property type="entry name" value="RSN1_TM"/>
    <property type="match status" value="1"/>
</dbReference>
<sequence length="416" mass="48041">MDGVFLSFFRFAIQFLSLVFIFSVLIILPVHLKYTGKYGIPGWDTDDGDEENCDDYVCDYGHKKDGKKFVPDPTYLWIYVIFTYVFTGLAVYLLLQRTNKIIRIRQRFLGGQTSTTDRTVRLSGIPPEMRSEDTIKGFIESLEVGKVEGVTLCRDWHELDSLVDERLKILRQLERAWTKHIGYKRPIQDGNSVLLTRQRPSGSSQLLDDSSEQAHLLSESRGEFRGSCDRPRPKIRLWYGPFRLQYRKVDAIDYYEERLRRIDEKIEDARRKEYPPTELAFVTMESIAASQTLVQTIISPRPMRLFARLAPAPADVVWKNTYLPRPRRMTQAWFITSVIGFLTIFWSFLLIPIAYVLELETLHKVFPHLADLLSEHPLAKSLIQTGLPTLALSLLTVAVPYLYNCWYLLVNAAGSS</sequence>
<keyword evidence="3" id="KW-0813">Transport</keyword>
<feature type="transmembrane region" description="Helical" evidence="7">
    <location>
        <begin position="12"/>
        <end position="32"/>
    </location>
</feature>
<dbReference type="AlphaFoldDB" id="A0A507R1D4"/>
<dbReference type="Pfam" id="PF14703">
    <property type="entry name" value="PHM7_cyt"/>
    <property type="match status" value="1"/>
</dbReference>
<feature type="transmembrane region" description="Helical" evidence="7">
    <location>
        <begin position="332"/>
        <end position="357"/>
    </location>
</feature>
<dbReference type="Pfam" id="PF02714">
    <property type="entry name" value="RSN1_7TM"/>
    <property type="match status" value="1"/>
</dbReference>
<keyword evidence="6 7" id="KW-0472">Membrane</keyword>
<dbReference type="InterPro" id="IPR045122">
    <property type="entry name" value="Csc1-like"/>
</dbReference>
<dbReference type="STRING" id="5098.A0A507R1D4"/>
<protein>
    <recommendedName>
        <fullName evidence="13">CSC1/OSCA1-like cytosolic domain-containing protein</fullName>
    </recommendedName>
</protein>
<feature type="domain" description="CSC1/OSCA1-like 7TM region" evidence="8">
    <location>
        <begin position="332"/>
        <end position="404"/>
    </location>
</feature>
<keyword evidence="12" id="KW-1185">Reference proteome</keyword>
<comment type="subcellular location">
    <subcellularLocation>
        <location evidence="1">Membrane</location>
        <topology evidence="1">Multi-pass membrane protein</topology>
    </subcellularLocation>
</comment>
<evidence type="ECO:0000313" key="11">
    <source>
        <dbReference type="EMBL" id="TQB74393.1"/>
    </source>
</evidence>
<organism evidence="11 12">
    <name type="scientific">Monascus purpureus</name>
    <name type="common">Red mold</name>
    <name type="synonym">Monascus anka</name>
    <dbReference type="NCBI Taxonomy" id="5098"/>
    <lineage>
        <taxon>Eukaryota</taxon>
        <taxon>Fungi</taxon>
        <taxon>Dikarya</taxon>
        <taxon>Ascomycota</taxon>
        <taxon>Pezizomycotina</taxon>
        <taxon>Eurotiomycetes</taxon>
        <taxon>Eurotiomycetidae</taxon>
        <taxon>Eurotiales</taxon>
        <taxon>Aspergillaceae</taxon>
        <taxon>Monascus</taxon>
    </lineage>
</organism>
<dbReference type="Proteomes" id="UP000319663">
    <property type="component" value="Unassembled WGS sequence"/>
</dbReference>
<feature type="domain" description="CSC1/OSCA1-like N-terminal transmembrane" evidence="9">
    <location>
        <begin position="4"/>
        <end position="96"/>
    </location>
</feature>
<keyword evidence="5 7" id="KW-1133">Transmembrane helix</keyword>
<dbReference type="InterPro" id="IPR027815">
    <property type="entry name" value="CSC1/OSCA1-like_cyt"/>
</dbReference>
<dbReference type="EMBL" id="VIFY01000032">
    <property type="protein sequence ID" value="TQB74393.1"/>
    <property type="molecule type" value="Genomic_DNA"/>
</dbReference>
<dbReference type="GO" id="GO:0005886">
    <property type="term" value="C:plasma membrane"/>
    <property type="evidence" value="ECO:0007669"/>
    <property type="project" value="TreeGrafter"/>
</dbReference>
<feature type="transmembrane region" description="Helical" evidence="7">
    <location>
        <begin position="76"/>
        <end position="95"/>
    </location>
</feature>
<feature type="domain" description="CSC1/OSCA1-like cytosolic" evidence="10">
    <location>
        <begin position="117"/>
        <end position="320"/>
    </location>
</feature>
<evidence type="ECO:0000256" key="4">
    <source>
        <dbReference type="ARBA" id="ARBA00022692"/>
    </source>
</evidence>
<evidence type="ECO:0000256" key="6">
    <source>
        <dbReference type="ARBA" id="ARBA00023136"/>
    </source>
</evidence>
<evidence type="ECO:0000259" key="9">
    <source>
        <dbReference type="Pfam" id="PF13967"/>
    </source>
</evidence>
<reference evidence="11 12" key="1">
    <citation type="submission" date="2019-06" db="EMBL/GenBank/DDBJ databases">
        <title>Wine fermentation using esterase from Monascus purpureus.</title>
        <authorList>
            <person name="Geng C."/>
            <person name="Zhang Y."/>
        </authorList>
    </citation>
    <scope>NUCLEOTIDE SEQUENCE [LARGE SCALE GENOMIC DNA]</scope>
    <source>
        <strain evidence="11">HQ1</strain>
    </source>
</reference>
<evidence type="ECO:0000256" key="7">
    <source>
        <dbReference type="SAM" id="Phobius"/>
    </source>
</evidence>
<comment type="similarity">
    <text evidence="2">Belongs to the CSC1 (TC 1.A.17) family.</text>
</comment>
<evidence type="ECO:0000313" key="12">
    <source>
        <dbReference type="Proteomes" id="UP000319663"/>
    </source>
</evidence>
<dbReference type="GO" id="GO:0005227">
    <property type="term" value="F:calcium-activated cation channel activity"/>
    <property type="evidence" value="ECO:0007669"/>
    <property type="project" value="InterPro"/>
</dbReference>
<accession>A0A507R1D4</accession>
<evidence type="ECO:0000256" key="1">
    <source>
        <dbReference type="ARBA" id="ARBA00004141"/>
    </source>
</evidence>
<dbReference type="PANTHER" id="PTHR13018:SF5">
    <property type="entry name" value="RE44586P"/>
    <property type="match status" value="1"/>
</dbReference>
<dbReference type="InterPro" id="IPR003864">
    <property type="entry name" value="CSC1/OSCA1-like_7TM"/>
</dbReference>
<gene>
    <name evidence="11" type="ORF">MPDQ_004886</name>
</gene>